<dbReference type="InterPro" id="IPR005036">
    <property type="entry name" value="CBM21_dom"/>
</dbReference>
<dbReference type="PANTHER" id="PTHR12307">
    <property type="entry name" value="PROTEIN PHOSPHATASE 1 REGULATORY SUBUNIT"/>
    <property type="match status" value="1"/>
</dbReference>
<evidence type="ECO:0000313" key="3">
    <source>
        <dbReference type="EMBL" id="MDE46007.1"/>
    </source>
</evidence>
<organism evidence="4">
    <name type="scientific">Aceria tosichella</name>
    <name type="common">wheat curl mite</name>
    <dbReference type="NCBI Taxonomy" id="561515"/>
    <lineage>
        <taxon>Eukaryota</taxon>
        <taxon>Metazoa</taxon>
        <taxon>Ecdysozoa</taxon>
        <taxon>Arthropoda</taxon>
        <taxon>Chelicerata</taxon>
        <taxon>Arachnida</taxon>
        <taxon>Acari</taxon>
        <taxon>Acariformes</taxon>
        <taxon>Trombidiformes</taxon>
        <taxon>Prostigmata</taxon>
        <taxon>Eupodina</taxon>
        <taxon>Eriophyoidea</taxon>
        <taxon>Eriophyidae</taxon>
        <taxon>Eriophyinae</taxon>
        <taxon>Aceriini</taxon>
        <taxon>Aceria</taxon>
    </lineage>
</organism>
<dbReference type="PANTHER" id="PTHR12307:SF53">
    <property type="entry name" value="PROTEIN PHOSPHATASE 1 REGULATORY SUBUNIT"/>
    <property type="match status" value="1"/>
</dbReference>
<dbReference type="GO" id="GO:0005979">
    <property type="term" value="P:regulation of glycogen biosynthetic process"/>
    <property type="evidence" value="ECO:0007669"/>
    <property type="project" value="TreeGrafter"/>
</dbReference>
<dbReference type="InterPro" id="IPR050782">
    <property type="entry name" value="PP1_regulatory_subunit_3"/>
</dbReference>
<dbReference type="EMBL" id="GGYP01001236">
    <property type="protein sequence ID" value="MDE46007.1"/>
    <property type="molecule type" value="Transcribed_RNA"/>
</dbReference>
<evidence type="ECO:0000259" key="2">
    <source>
        <dbReference type="PROSITE" id="PS51159"/>
    </source>
</evidence>
<name>A0A6G1SJE1_9ACAR</name>
<dbReference type="EMBL" id="GGYP01005718">
    <property type="protein sequence ID" value="MDE50489.1"/>
    <property type="molecule type" value="Transcribed_RNA"/>
</dbReference>
<dbReference type="InterPro" id="IPR038175">
    <property type="entry name" value="CBM21_dom_sf"/>
</dbReference>
<proteinExistence type="predicted"/>
<accession>A0A6G1SJE1</accession>
<dbReference type="Pfam" id="PF03370">
    <property type="entry name" value="CBM_21"/>
    <property type="match status" value="1"/>
</dbReference>
<dbReference type="GO" id="GO:0000164">
    <property type="term" value="C:protein phosphatase type 1 complex"/>
    <property type="evidence" value="ECO:0007669"/>
    <property type="project" value="TreeGrafter"/>
</dbReference>
<evidence type="ECO:0000256" key="1">
    <source>
        <dbReference type="SAM" id="MobiDB-lite"/>
    </source>
</evidence>
<dbReference type="Gene3D" id="2.60.40.2440">
    <property type="entry name" value="Carbohydrate binding type-21 domain"/>
    <property type="match status" value="1"/>
</dbReference>
<dbReference type="AlphaFoldDB" id="A0A6G1SJE1"/>
<dbReference type="GO" id="GO:2001069">
    <property type="term" value="F:glycogen binding"/>
    <property type="evidence" value="ECO:0007669"/>
    <property type="project" value="TreeGrafter"/>
</dbReference>
<dbReference type="GO" id="GO:0008157">
    <property type="term" value="F:protein phosphatase 1 binding"/>
    <property type="evidence" value="ECO:0007669"/>
    <property type="project" value="TreeGrafter"/>
</dbReference>
<feature type="region of interest" description="Disordered" evidence="1">
    <location>
        <begin position="67"/>
        <end position="97"/>
    </location>
</feature>
<sequence length="295" mass="32987">MNQEPQTRLINFGRPPKGERRVRFADTMGMELVSIFLFELINEYFHNQNNRTRKHIKAAPSCIHSSYHSNNNNSIQNNNNSNHYNSNSNSNYNSSNSIITNNKTSGYGYSSNYNSSSNITNNNNYNRDTNTATPLKAPSIGSAPSLPSPTALTPSFTCEFTQPISLLSFNERVKMNKVHLETCQINSTAGHVSVSCTIRVLNISYDKSVIVRYTTDDWRTHADSLASYKPGSSDGWSDRFSSTFTITDQVKSFQPGQRVMFAIRCVFDGNSTHWDNNGGLNYAIRATTNTLSAGR</sequence>
<feature type="domain" description="CBM21" evidence="2">
    <location>
        <begin position="172"/>
        <end position="285"/>
    </location>
</feature>
<evidence type="ECO:0000313" key="4">
    <source>
        <dbReference type="EMBL" id="MDE50489.1"/>
    </source>
</evidence>
<reference evidence="4" key="1">
    <citation type="submission" date="2018-10" db="EMBL/GenBank/DDBJ databases">
        <title>Transcriptome assembly of Aceria tosichella (Wheat curl mite) Type 2.</title>
        <authorList>
            <person name="Scully E.D."/>
            <person name="Geib S.M."/>
            <person name="Palmer N.A."/>
            <person name="Gupta A.K."/>
            <person name="Sarath G."/>
            <person name="Tatineni S."/>
        </authorList>
    </citation>
    <scope>NUCLEOTIDE SEQUENCE</scope>
    <source>
        <strain evidence="4">LincolnNE</strain>
    </source>
</reference>
<protein>
    <submittedName>
        <fullName evidence="4">Protein phosphatase 1 regulatory subunit 3A</fullName>
    </submittedName>
</protein>
<gene>
    <name evidence="4" type="primary">PPP1R3A_0</name>
    <name evidence="3" type="synonym">PPP1R3A_1</name>
    <name evidence="3" type="ORF">g.13640</name>
    <name evidence="4" type="ORF">g.13642</name>
</gene>
<dbReference type="PROSITE" id="PS51159">
    <property type="entry name" value="CBM21"/>
    <property type="match status" value="1"/>
</dbReference>